<dbReference type="SUPFAM" id="SSF49842">
    <property type="entry name" value="TNF-like"/>
    <property type="match status" value="1"/>
</dbReference>
<reference evidence="3 4" key="1">
    <citation type="submission" date="2020-08" db="EMBL/GenBank/DDBJ databases">
        <title>Functional genomics of gut bacteria from endangered species of beetles.</title>
        <authorList>
            <person name="Carlos-Shanley C."/>
        </authorList>
    </citation>
    <scope>NUCLEOTIDE SEQUENCE [LARGE SCALE GENOMIC DNA]</scope>
    <source>
        <strain evidence="3 4">S00151</strain>
    </source>
</reference>
<proteinExistence type="predicted"/>
<organism evidence="3 4">
    <name type="scientific">Chryseobacterium defluvii</name>
    <dbReference type="NCBI Taxonomy" id="160396"/>
    <lineage>
        <taxon>Bacteria</taxon>
        <taxon>Pseudomonadati</taxon>
        <taxon>Bacteroidota</taxon>
        <taxon>Flavobacteriia</taxon>
        <taxon>Flavobacteriales</taxon>
        <taxon>Weeksellaceae</taxon>
        <taxon>Chryseobacterium group</taxon>
        <taxon>Chryseobacterium</taxon>
    </lineage>
</organism>
<evidence type="ECO:0000313" key="3">
    <source>
        <dbReference type="EMBL" id="MBB4805859.1"/>
    </source>
</evidence>
<keyword evidence="4" id="KW-1185">Reference proteome</keyword>
<comment type="caution">
    <text evidence="3">The sequence shown here is derived from an EMBL/GenBank/DDBJ whole genome shotgun (WGS) entry which is preliminary data.</text>
</comment>
<dbReference type="Gene3D" id="2.60.120.40">
    <property type="match status" value="1"/>
</dbReference>
<sequence length="227" mass="24632">MKKKNLTTVLLLLWVGVQCWSQVGINTNDPQATLDVNGNFRIRTTEKCLVSSCADSILVQNTQGYVQTISKTQLIPPGNRSFVSGTGNSNLILVAITTSANWGKILFDKELIDDNNDFDITNNVFVAPLDGIYEVYVQYKVSSAISAGELGIGIFVQKGMEEPELVAEESYTNLSLLGIPVSPATRRTQVIVALKSGDQVFFGAKASIPSLDLLSGSSSLFTIHQIR</sequence>
<keyword evidence="1" id="KW-0732">Signal</keyword>
<feature type="chain" id="PRO_5032792103" description="C1q domain-containing protein" evidence="1">
    <location>
        <begin position="22"/>
        <end position="227"/>
    </location>
</feature>
<dbReference type="InterPro" id="IPR001073">
    <property type="entry name" value="C1q_dom"/>
</dbReference>
<feature type="signal peptide" evidence="1">
    <location>
        <begin position="1"/>
        <end position="21"/>
    </location>
</feature>
<dbReference type="Pfam" id="PF00386">
    <property type="entry name" value="C1q"/>
    <property type="match status" value="1"/>
</dbReference>
<evidence type="ECO:0000259" key="2">
    <source>
        <dbReference type="Pfam" id="PF00386"/>
    </source>
</evidence>
<dbReference type="EMBL" id="JACHLE010000001">
    <property type="protein sequence ID" value="MBB4805859.1"/>
    <property type="molecule type" value="Genomic_DNA"/>
</dbReference>
<gene>
    <name evidence="3" type="ORF">HNP38_001131</name>
</gene>
<accession>A0A840K962</accession>
<dbReference type="RefSeq" id="WP_184185758.1">
    <property type="nucleotide sequence ID" value="NZ_JACHLE010000001.1"/>
</dbReference>
<protein>
    <recommendedName>
        <fullName evidence="2">C1q domain-containing protein</fullName>
    </recommendedName>
</protein>
<dbReference type="Proteomes" id="UP000592180">
    <property type="component" value="Unassembled WGS sequence"/>
</dbReference>
<name>A0A840K962_9FLAO</name>
<evidence type="ECO:0000256" key="1">
    <source>
        <dbReference type="SAM" id="SignalP"/>
    </source>
</evidence>
<feature type="domain" description="C1q" evidence="2">
    <location>
        <begin position="103"/>
        <end position="211"/>
    </location>
</feature>
<dbReference type="AlphaFoldDB" id="A0A840K962"/>
<evidence type="ECO:0000313" key="4">
    <source>
        <dbReference type="Proteomes" id="UP000592180"/>
    </source>
</evidence>
<dbReference type="InterPro" id="IPR008983">
    <property type="entry name" value="Tumour_necrosis_fac-like_dom"/>
</dbReference>